<sequence length="168" mass="18294">MPIAPHTLAVIFAQVAHCLERHDLALETLDAYKEDATAGRLTVERLRGFLQGLSAAGALPYEDYCEVDAMLEVGAVGTGTGLDPRTALLAMHVDLIRGLDTDLGVRRAASRAMGYLQALLDIQSINSDSYRAHREEIQKLEQERLEELTSLRLPTAAHVGASTAKRSQ</sequence>
<dbReference type="EMBL" id="CP027167">
    <property type="protein sequence ID" value="AVK02560.1"/>
    <property type="molecule type" value="Genomic_DNA"/>
</dbReference>
<evidence type="ECO:0000313" key="2">
    <source>
        <dbReference type="Proteomes" id="UP000238390"/>
    </source>
</evidence>
<organism evidence="1 2">
    <name type="scientific">Pseudomonas paraeruginosa</name>
    <dbReference type="NCBI Taxonomy" id="2994495"/>
    <lineage>
        <taxon>Bacteria</taxon>
        <taxon>Pseudomonadati</taxon>
        <taxon>Pseudomonadota</taxon>
        <taxon>Gammaproteobacteria</taxon>
        <taxon>Pseudomonadales</taxon>
        <taxon>Pseudomonadaceae</taxon>
        <taxon>Pseudomonas</taxon>
    </lineage>
</organism>
<dbReference type="AlphaFoldDB" id="A0A2R3IKU1"/>
<dbReference type="RefSeq" id="WP_023093813.1">
    <property type="nucleotide sequence ID" value="NZ_CP027167.1"/>
</dbReference>
<geneLocation type="plasmid" evidence="1 2">
    <name>unnamed3</name>
</geneLocation>
<dbReference type="Proteomes" id="UP000238390">
    <property type="component" value="Plasmid unnamed3"/>
</dbReference>
<accession>A0A2R3IKU1</accession>
<name>A0A2R3IKU1_9PSED</name>
<keyword evidence="1" id="KW-0614">Plasmid</keyword>
<keyword evidence="2" id="KW-1185">Reference proteome</keyword>
<reference evidence="1 2" key="1">
    <citation type="submission" date="2018-02" db="EMBL/GenBank/DDBJ databases">
        <title>FDA/CDC Antimicrobial Resistant Isolate Bank Genome Sequencing.</title>
        <authorList>
            <person name="Benahmed F.H."/>
            <person name="Lutgring J.D."/>
            <person name="Yoo B."/>
            <person name="Machado M."/>
            <person name="Brown A."/>
            <person name="McAllister G."/>
            <person name="Perry A."/>
            <person name="Halpin A.L."/>
            <person name="Vavikolanu K."/>
            <person name="Ott S."/>
            <person name="Zhao X."/>
            <person name="Tallon L.J."/>
            <person name="Sadzewicz L."/>
            <person name="Aluvathingal J."/>
            <person name="Nadendla S."/>
            <person name="Voskania-kordi A."/>
            <person name="Simonyan V."/>
            <person name="Patel J."/>
            <person name="Shawar R.M."/>
        </authorList>
    </citation>
    <scope>NUCLEOTIDE SEQUENCE [LARGE SCALE GENOMIC DNA]</scope>
    <source>
        <strain evidence="1 2">AR_0356</strain>
        <plasmid evidence="1 2">unnamed3</plasmid>
    </source>
</reference>
<protein>
    <submittedName>
        <fullName evidence="1">Excisionase family DNA binding-containing domain protein</fullName>
    </submittedName>
</protein>
<proteinExistence type="predicted"/>
<evidence type="ECO:0000313" key="1">
    <source>
        <dbReference type="EMBL" id="AVK02560.1"/>
    </source>
</evidence>
<gene>
    <name evidence="1" type="ORF">CSB93_6991</name>
</gene>